<name>A0ABX7YJ73_9STRE</name>
<dbReference type="InterPro" id="IPR011990">
    <property type="entry name" value="TPR-like_helical_dom_sf"/>
</dbReference>
<organism evidence="2 3">
    <name type="scientific">Streptococcus oriscaviae</name>
    <dbReference type="NCBI Taxonomy" id="2781599"/>
    <lineage>
        <taxon>Bacteria</taxon>
        <taxon>Bacillati</taxon>
        <taxon>Bacillota</taxon>
        <taxon>Bacilli</taxon>
        <taxon>Lactobacillales</taxon>
        <taxon>Streptococcaceae</taxon>
        <taxon>Streptococcus</taxon>
    </lineage>
</organism>
<dbReference type="EMBL" id="CP073084">
    <property type="protein sequence ID" value="QUE53750.1"/>
    <property type="molecule type" value="Genomic_DNA"/>
</dbReference>
<evidence type="ECO:0000313" key="2">
    <source>
        <dbReference type="EMBL" id="QUE53750.1"/>
    </source>
</evidence>
<dbReference type="Pfam" id="PF01381">
    <property type="entry name" value="HTH_3"/>
    <property type="match status" value="1"/>
</dbReference>
<dbReference type="PANTHER" id="PTHR37038">
    <property type="entry name" value="TRANSCRIPTIONAL REGULATOR-RELATED"/>
    <property type="match status" value="1"/>
</dbReference>
<evidence type="ECO:0000259" key="1">
    <source>
        <dbReference type="PROSITE" id="PS50943"/>
    </source>
</evidence>
<feature type="domain" description="HTH cro/C1-type" evidence="1">
    <location>
        <begin position="9"/>
        <end position="62"/>
    </location>
</feature>
<dbReference type="SUPFAM" id="SSF47413">
    <property type="entry name" value="lambda repressor-like DNA-binding domains"/>
    <property type="match status" value="1"/>
</dbReference>
<sequence length="281" mass="32728">MRYDFGRVLRDIRKSKGLTQAQVCGDFISRVTLSKIENNKELPNIWTMEQILRQLDMTFAEFDYICHDFSPSRRSEIIKRFENNISIVRKEEMQQLIADGEAYLKLYQDIRIETIVKIARLNLMIRQHGDSDPSQALAQQIWQELEKCDTWYLADLRKLSAVLILFSPDRLLGIVDKILDSLAKYRDFKDIRSSQFSLLANVSSIFFHSGHQEECLRVTQVVYDIAQESLRIDHLGFANVRMGILRQDKKLIDKGLAMLRVAELHQLADNLEQEAGEYRNG</sequence>
<dbReference type="PANTHER" id="PTHR37038:SF13">
    <property type="entry name" value="HTH CRO_C1-TYPE DOMAIN-CONTAINING PROTEIN"/>
    <property type="match status" value="1"/>
</dbReference>
<dbReference type="InterPro" id="IPR010982">
    <property type="entry name" value="Lambda_DNA-bd_dom_sf"/>
</dbReference>
<keyword evidence="3" id="KW-1185">Reference proteome</keyword>
<accession>A0ABX7YJ73</accession>
<dbReference type="InterPro" id="IPR001387">
    <property type="entry name" value="Cro/C1-type_HTH"/>
</dbReference>
<dbReference type="PROSITE" id="PS50943">
    <property type="entry name" value="HTH_CROC1"/>
    <property type="match status" value="1"/>
</dbReference>
<evidence type="ECO:0000313" key="3">
    <source>
        <dbReference type="Proteomes" id="UP000677616"/>
    </source>
</evidence>
<dbReference type="InterPro" id="IPR053163">
    <property type="entry name" value="HTH-type_regulator_Rgg"/>
</dbReference>
<gene>
    <name evidence="2" type="ORF">INT76_07910</name>
</gene>
<dbReference type="Gene3D" id="1.25.40.10">
    <property type="entry name" value="Tetratricopeptide repeat domain"/>
    <property type="match status" value="1"/>
</dbReference>
<proteinExistence type="predicted"/>
<dbReference type="RefSeq" id="WP_212569913.1">
    <property type="nucleotide sequence ID" value="NZ_CP073084.1"/>
</dbReference>
<dbReference type="CDD" id="cd00093">
    <property type="entry name" value="HTH_XRE"/>
    <property type="match status" value="1"/>
</dbReference>
<dbReference type="Proteomes" id="UP000677616">
    <property type="component" value="Chromosome"/>
</dbReference>
<reference evidence="2 3" key="1">
    <citation type="submission" date="2021-04" db="EMBL/GenBank/DDBJ databases">
        <title>Complete genome sequence of a novel Streptococcus species.</title>
        <authorList>
            <person name="Teng J.L.L."/>
        </authorList>
    </citation>
    <scope>NUCLEOTIDE SEQUENCE [LARGE SCALE GENOMIC DNA]</scope>
    <source>
        <strain evidence="2 3">HKU75</strain>
    </source>
</reference>
<protein>
    <submittedName>
        <fullName evidence="2">Helix-turn-helix transcriptional regulator</fullName>
    </submittedName>
</protein>
<dbReference type="SMART" id="SM00530">
    <property type="entry name" value="HTH_XRE"/>
    <property type="match status" value="1"/>
</dbReference>